<dbReference type="Gene3D" id="3.10.560.10">
    <property type="entry name" value="Outer membrane lipoprotein wza domain like"/>
    <property type="match status" value="1"/>
</dbReference>
<evidence type="ECO:0000256" key="2">
    <source>
        <dbReference type="SAM" id="SignalP"/>
    </source>
</evidence>
<dbReference type="Proteomes" id="UP000003374">
    <property type="component" value="Unassembled WGS sequence"/>
</dbReference>
<reference evidence="5" key="1">
    <citation type="submission" date="2006-02" db="EMBL/GenBank/DDBJ databases">
        <authorList>
            <person name="Waterbury J."/>
            <person name="Ferriera S."/>
            <person name="Johnson J."/>
            <person name="Kravitz S."/>
            <person name="Halpern A."/>
            <person name="Remington K."/>
            <person name="Beeson K."/>
            <person name="Tran B."/>
            <person name="Rogers Y.-H."/>
            <person name="Friedman R."/>
            <person name="Venter J.C."/>
        </authorList>
    </citation>
    <scope>NUCLEOTIDE SEQUENCE [LARGE SCALE GENOMIC DNA]</scope>
    <source>
        <strain evidence="5">Nb-231</strain>
    </source>
</reference>
<dbReference type="Gene3D" id="3.30.1950.10">
    <property type="entry name" value="wza like domain"/>
    <property type="match status" value="1"/>
</dbReference>
<proteinExistence type="predicted"/>
<feature type="chain" id="PRO_5002665542" evidence="2">
    <location>
        <begin position="20"/>
        <end position="199"/>
    </location>
</feature>
<dbReference type="EMBL" id="AAOF01000010">
    <property type="protein sequence ID" value="EAR21277.1"/>
    <property type="molecule type" value="Genomic_DNA"/>
</dbReference>
<dbReference type="Pfam" id="PF10531">
    <property type="entry name" value="SLBB"/>
    <property type="match status" value="1"/>
</dbReference>
<dbReference type="NCBIfam" id="TIGR03027">
    <property type="entry name" value="pepcterm_export"/>
    <property type="match status" value="1"/>
</dbReference>
<dbReference type="InterPro" id="IPR003715">
    <property type="entry name" value="Poly_export_N"/>
</dbReference>
<evidence type="ECO:0000259" key="3">
    <source>
        <dbReference type="Pfam" id="PF02563"/>
    </source>
</evidence>
<feature type="domain" description="Soluble ligand binding" evidence="4">
    <location>
        <begin position="115"/>
        <end position="159"/>
    </location>
</feature>
<keyword evidence="6" id="KW-1185">Reference proteome</keyword>
<dbReference type="InterPro" id="IPR049712">
    <property type="entry name" value="Poly_export"/>
</dbReference>
<dbReference type="InterPro" id="IPR019554">
    <property type="entry name" value="Soluble_ligand-bd"/>
</dbReference>
<dbReference type="AlphaFoldDB" id="A4BSK7"/>
<dbReference type="HOGENOM" id="CLU_038343_3_2_6"/>
<dbReference type="PANTHER" id="PTHR33619:SF3">
    <property type="entry name" value="POLYSACCHARIDE EXPORT PROTEIN GFCE-RELATED"/>
    <property type="match status" value="1"/>
</dbReference>
<feature type="signal peptide" evidence="2">
    <location>
        <begin position="1"/>
        <end position="19"/>
    </location>
</feature>
<dbReference type="eggNOG" id="COG1596">
    <property type="taxonomic scope" value="Bacteria"/>
</dbReference>
<keyword evidence="1 2" id="KW-0732">Signal</keyword>
<evidence type="ECO:0000259" key="4">
    <source>
        <dbReference type="Pfam" id="PF10531"/>
    </source>
</evidence>
<feature type="domain" description="Polysaccharide export protein N-terminal" evidence="3">
    <location>
        <begin position="31"/>
        <end position="104"/>
    </location>
</feature>
<name>A4BSK7_9GAMM</name>
<evidence type="ECO:0000313" key="6">
    <source>
        <dbReference type="Proteomes" id="UP000003374"/>
    </source>
</evidence>
<dbReference type="Pfam" id="PF02563">
    <property type="entry name" value="Poly_export"/>
    <property type="match status" value="1"/>
</dbReference>
<organism evidence="5 6">
    <name type="scientific">Nitrococcus mobilis Nb-231</name>
    <dbReference type="NCBI Taxonomy" id="314278"/>
    <lineage>
        <taxon>Bacteria</taxon>
        <taxon>Pseudomonadati</taxon>
        <taxon>Pseudomonadota</taxon>
        <taxon>Gammaproteobacteria</taxon>
        <taxon>Chromatiales</taxon>
        <taxon>Ectothiorhodospiraceae</taxon>
        <taxon>Nitrococcus</taxon>
    </lineage>
</organism>
<protein>
    <submittedName>
        <fullName evidence="5">Putative polysaccharide export protein, outer membrane</fullName>
    </submittedName>
</protein>
<accession>A4BSK7</accession>
<dbReference type="STRING" id="314278.NB231_08470"/>
<dbReference type="PANTHER" id="PTHR33619">
    <property type="entry name" value="POLYSACCHARIDE EXPORT PROTEIN GFCE-RELATED"/>
    <property type="match status" value="1"/>
</dbReference>
<dbReference type="InterPro" id="IPR017477">
    <property type="entry name" value="PEP-CTERM_polysacc_export"/>
</dbReference>
<sequence length="199" mass="21084">MACLAVVLTVMISSGCGLSYPPAPTTLTERAPDHYIIGPGDSMEIVVWGNPEVSASIVVPPDGRINTPLVEDVPATGKTSVELARDLEKALSRYIKQPVVTVILSGFVGPYSRQIRVVGEAAEPQALQFSKGMTVMDVMIAVGGLTEFANGNDASIIRSVNGQRKQYAVRLNDLLRGGDISANVEVLPGDVLIIPESLL</sequence>
<evidence type="ECO:0000313" key="5">
    <source>
        <dbReference type="EMBL" id="EAR21277.1"/>
    </source>
</evidence>
<dbReference type="RefSeq" id="WP_005001469.1">
    <property type="nucleotide sequence ID" value="NZ_CH672427.1"/>
</dbReference>
<comment type="caution">
    <text evidence="5">The sequence shown here is derived from an EMBL/GenBank/DDBJ whole genome shotgun (WGS) entry which is preliminary data.</text>
</comment>
<evidence type="ECO:0000256" key="1">
    <source>
        <dbReference type="ARBA" id="ARBA00022729"/>
    </source>
</evidence>
<dbReference type="GO" id="GO:0015159">
    <property type="term" value="F:polysaccharide transmembrane transporter activity"/>
    <property type="evidence" value="ECO:0007669"/>
    <property type="project" value="InterPro"/>
</dbReference>
<gene>
    <name evidence="5" type="ORF">NB231_08470</name>
</gene>